<dbReference type="Proteomes" id="UP000265715">
    <property type="component" value="Unassembled WGS sequence"/>
</dbReference>
<keyword evidence="1 3" id="KW-0732">Signal</keyword>
<dbReference type="EMBL" id="QXDL01000165">
    <property type="protein sequence ID" value="RIH81549.1"/>
    <property type="molecule type" value="Genomic_DNA"/>
</dbReference>
<dbReference type="SUPFAM" id="SSF69318">
    <property type="entry name" value="Integrin alpha N-terminal domain"/>
    <property type="match status" value="1"/>
</dbReference>
<dbReference type="Gene3D" id="2.60.40.10">
    <property type="entry name" value="Immunoglobulins"/>
    <property type="match status" value="3"/>
</dbReference>
<dbReference type="AlphaFoldDB" id="A0A399EEG9"/>
<evidence type="ECO:0000256" key="1">
    <source>
        <dbReference type="ARBA" id="ARBA00022729"/>
    </source>
</evidence>
<dbReference type="Gene3D" id="2.130.10.130">
    <property type="entry name" value="Integrin alpha, N-terminal"/>
    <property type="match status" value="2"/>
</dbReference>
<dbReference type="InterPro" id="IPR028994">
    <property type="entry name" value="Integrin_alpha_N"/>
</dbReference>
<evidence type="ECO:0000256" key="3">
    <source>
        <dbReference type="SAM" id="SignalP"/>
    </source>
</evidence>
<evidence type="ECO:0000313" key="4">
    <source>
        <dbReference type="EMBL" id="RIH81549.1"/>
    </source>
</evidence>
<dbReference type="Pfam" id="PF17957">
    <property type="entry name" value="Big_7"/>
    <property type="match status" value="3"/>
</dbReference>
<comment type="caution">
    <text evidence="4">The sequence shown here is derived from an EMBL/GenBank/DDBJ whole genome shotgun (WGS) entry which is preliminary data.</text>
</comment>
<dbReference type="PANTHER" id="PTHR45460:SF2">
    <property type="entry name" value="ALPHA 1,3 GLUCANASE, GH71 FAMILY (EUROFUNG)"/>
    <property type="match status" value="1"/>
</dbReference>
<dbReference type="PROSITE" id="PS51257">
    <property type="entry name" value="PROKAR_LIPOPROTEIN"/>
    <property type="match status" value="1"/>
</dbReference>
<gene>
    <name evidence="4" type="ORF">Mterra_03094</name>
</gene>
<evidence type="ECO:0000313" key="5">
    <source>
        <dbReference type="Proteomes" id="UP000265715"/>
    </source>
</evidence>
<feature type="compositionally biased region" description="Polar residues" evidence="2">
    <location>
        <begin position="142"/>
        <end position="151"/>
    </location>
</feature>
<reference evidence="4 5" key="1">
    <citation type="submission" date="2018-08" db="EMBL/GenBank/DDBJ databases">
        <title>Meiothermus terrae DSM 26712 genome sequencing project.</title>
        <authorList>
            <person name="Da Costa M.S."/>
            <person name="Albuquerque L."/>
            <person name="Raposo P."/>
            <person name="Froufe H.J.C."/>
            <person name="Barroso C.S."/>
            <person name="Egas C."/>
        </authorList>
    </citation>
    <scope>NUCLEOTIDE SEQUENCE [LARGE SCALE GENOMIC DNA]</scope>
    <source>
        <strain evidence="4 5">DSM 26712</strain>
    </source>
</reference>
<feature type="chain" id="PRO_5017394280" evidence="3">
    <location>
        <begin position="29"/>
        <end position="763"/>
    </location>
</feature>
<evidence type="ECO:0000256" key="2">
    <source>
        <dbReference type="SAM" id="MobiDB-lite"/>
    </source>
</evidence>
<feature type="signal peptide" evidence="3">
    <location>
        <begin position="1"/>
        <end position="28"/>
    </location>
</feature>
<name>A0A399EEG9_9DEIN</name>
<dbReference type="PANTHER" id="PTHR45460">
    <property type="entry name" value="SIMILAR TO CYSTEINE PROTEINASE"/>
    <property type="match status" value="1"/>
</dbReference>
<dbReference type="InterPro" id="IPR013783">
    <property type="entry name" value="Ig-like_fold"/>
</dbReference>
<keyword evidence="5" id="KW-1185">Reference proteome</keyword>
<organism evidence="4 5">
    <name type="scientific">Calidithermus terrae</name>
    <dbReference type="NCBI Taxonomy" id="1408545"/>
    <lineage>
        <taxon>Bacteria</taxon>
        <taxon>Thermotogati</taxon>
        <taxon>Deinococcota</taxon>
        <taxon>Deinococci</taxon>
        <taxon>Thermales</taxon>
        <taxon>Thermaceae</taxon>
        <taxon>Calidithermus</taxon>
    </lineage>
</organism>
<dbReference type="InterPro" id="IPR013517">
    <property type="entry name" value="FG-GAP"/>
</dbReference>
<protein>
    <submittedName>
        <fullName evidence="4">Repeat domain in Vibrio, Colwellia, Bradyrhizobium and Shewanella</fullName>
    </submittedName>
</protein>
<feature type="region of interest" description="Disordered" evidence="2">
    <location>
        <begin position="137"/>
        <end position="156"/>
    </location>
</feature>
<proteinExistence type="predicted"/>
<dbReference type="Pfam" id="PF13517">
    <property type="entry name" value="FG-GAP_3"/>
    <property type="match status" value="2"/>
</dbReference>
<sequence length="763" mass="79699">MRKSGQIAGKDLRRAFLWSLLIVLAACADRPAPASAPRVALSLSSVASSSSGSVGVRVLAEDAVGVRRLAYRLNGGAERAVRLAPGRSVRQYFSVAGLEPGDNELVVSAYNAAGLEGRASVRLFLAAQQAGAPVISVESPADGSSSGSDTVRVQGEVSDEGQVVRLSFRLNDEPEEVIRVTPGGRSSFNHTVGFLRPGANALVLTAYDDEGNASSTALTVNYGQGTPEPGGGPALSVFSPADGSTSDAATVQVRGSASGEKGVSRLTFRLNDEPEEEIDVEPGERVSFNHSVGFLRPGSNTIVLSAYDPDGARGTYTLTVNYGSSGGTNAAPSVRIAAPADGSTLASPSVEVSGSASDDASVTRLAYRLNGGAEQDVGVTAGRTVSFGFTAGGLREGGNTLEVIAYDAAGLRGSASSRVTYSPAPPTGDLDFRRVQIDAASPKEAWMKSVGDLNGDGLPDLVIAGDADDLVWYEAPGWTKRVIDAYARSQSGSAVADLDKDGDQDLVVGTHWYENANGRGTSWAKHSLGNAGTHDVVVADFNRDGKPDVAMRGEQDTVVTVFVQNSKTSWDSFDVEPGYGLNGLAAGDIDRDGWPDLAVGGVWMRNPGSGGGGWGRYTFAPGWQAYAAVVLADVNRDGRLDAVMAPSERAGEVAWLEAPADPKNAWTRRVIEPGVDSIHSLDVLDFDGDGDLDVVGSEFRGQKRTMIWLNQGGSWQTRVVGTEGLHQTRVVDAGSDGDYDVFGHVCPEPEACFGTGPVVLLEN</sequence>
<accession>A0A399EEG9</accession>